<dbReference type="InterPro" id="IPR044925">
    <property type="entry name" value="His-Me_finger_sf"/>
</dbReference>
<dbReference type="InterPro" id="IPR044929">
    <property type="entry name" value="DNA/RNA_non-sp_Endonuclease_sf"/>
</dbReference>
<evidence type="ECO:0000259" key="2">
    <source>
        <dbReference type="SMART" id="SM00892"/>
    </source>
</evidence>
<keyword evidence="3" id="KW-0540">Nuclease</keyword>
<dbReference type="PANTHER" id="PTHR13966:SF5">
    <property type="entry name" value="ENDONUCLEASE G, MITOCHONDRIAL"/>
    <property type="match status" value="1"/>
</dbReference>
<dbReference type="Proteomes" id="UP000636918">
    <property type="component" value="Unassembled WGS sequence"/>
</dbReference>
<evidence type="ECO:0000313" key="4">
    <source>
        <dbReference type="Proteomes" id="UP000636918"/>
    </source>
</evidence>
<feature type="domain" description="DNA/RNA non-specific endonuclease/pyrophosphatase/phosphodiesterase" evidence="2">
    <location>
        <begin position="36"/>
        <end position="252"/>
    </location>
</feature>
<name>A0ABS1L8G5_9ACTN</name>
<dbReference type="SMART" id="SM00477">
    <property type="entry name" value="NUC"/>
    <property type="match status" value="1"/>
</dbReference>
<organism evidence="3 4">
    <name type="scientific">Nocardioides baculatus</name>
    <dbReference type="NCBI Taxonomy" id="2801337"/>
    <lineage>
        <taxon>Bacteria</taxon>
        <taxon>Bacillati</taxon>
        <taxon>Actinomycetota</taxon>
        <taxon>Actinomycetes</taxon>
        <taxon>Propionibacteriales</taxon>
        <taxon>Nocardioidaceae</taxon>
        <taxon>Nocardioides</taxon>
    </lineage>
</organism>
<dbReference type="GO" id="GO:0004519">
    <property type="term" value="F:endonuclease activity"/>
    <property type="evidence" value="ECO:0007669"/>
    <property type="project" value="UniProtKB-KW"/>
</dbReference>
<accession>A0ABS1L8G5</accession>
<proteinExistence type="predicted"/>
<gene>
    <name evidence="3" type="ORF">JI751_09330</name>
</gene>
<keyword evidence="3" id="KW-0378">Hydrolase</keyword>
<feature type="domain" description="ENPP1-3/EXOG-like endonuclease/phosphodiesterase" evidence="1">
    <location>
        <begin position="37"/>
        <end position="252"/>
    </location>
</feature>
<protein>
    <submittedName>
        <fullName evidence="3">DNA/RNA non-specific endonuclease</fullName>
    </submittedName>
</protein>
<dbReference type="Pfam" id="PF01223">
    <property type="entry name" value="Endonuclease_NS"/>
    <property type="match status" value="1"/>
</dbReference>
<comment type="caution">
    <text evidence="3">The sequence shown here is derived from an EMBL/GenBank/DDBJ whole genome shotgun (WGS) entry which is preliminary data.</text>
</comment>
<keyword evidence="4" id="KW-1185">Reference proteome</keyword>
<dbReference type="InterPro" id="IPR001604">
    <property type="entry name" value="Endo_G_ENPP1-like_dom"/>
</dbReference>
<evidence type="ECO:0000259" key="1">
    <source>
        <dbReference type="SMART" id="SM00477"/>
    </source>
</evidence>
<dbReference type="RefSeq" id="WP_201935684.1">
    <property type="nucleotide sequence ID" value="NZ_JAERSG010000002.1"/>
</dbReference>
<reference evidence="3 4" key="1">
    <citation type="submission" date="2021-01" db="EMBL/GenBank/DDBJ databases">
        <title>Genome seq and assembly of Nocardiodes sp. G10.</title>
        <authorList>
            <person name="Chhetri G."/>
        </authorList>
    </citation>
    <scope>NUCLEOTIDE SEQUENCE [LARGE SCALE GENOMIC DNA]</scope>
    <source>
        <strain evidence="3 4">G10</strain>
    </source>
</reference>
<keyword evidence="3" id="KW-0255">Endonuclease</keyword>
<dbReference type="SUPFAM" id="SSF54060">
    <property type="entry name" value="His-Me finger endonucleases"/>
    <property type="match status" value="1"/>
</dbReference>
<dbReference type="EMBL" id="JAERSG010000002">
    <property type="protein sequence ID" value="MBL0747812.1"/>
    <property type="molecule type" value="Genomic_DNA"/>
</dbReference>
<dbReference type="PANTHER" id="PTHR13966">
    <property type="entry name" value="ENDONUCLEASE RELATED"/>
    <property type="match status" value="1"/>
</dbReference>
<dbReference type="InterPro" id="IPR020821">
    <property type="entry name" value="ENPP1-3/EXOG-like_nuc-like"/>
</dbReference>
<dbReference type="Gene3D" id="3.40.570.10">
    <property type="entry name" value="Extracellular Endonuclease, subunit A"/>
    <property type="match status" value="1"/>
</dbReference>
<evidence type="ECO:0000313" key="3">
    <source>
        <dbReference type="EMBL" id="MBL0747812.1"/>
    </source>
</evidence>
<dbReference type="InterPro" id="IPR040255">
    <property type="entry name" value="Non-specific_endonuclease"/>
</dbReference>
<sequence length="273" mass="30584">MPVLGYDPSFLATVDVPALDPPDTRDGPGDVAQPLDYVHFTVRMHPARRLAWWVGWNIDGLRLFPSESISRSGERFRLDPRIPADAQTGEVVYADNDLDRGHIARRSDLLWGDLEEAKQANSDSFHFTNITPQHQDFNQSGRGGTWGLLENAVLALDGLEDRRITLFGGPVLAVDDPPYRGVVQLPVEHWKVVVYRVEGQVRFKAFLLSQDLDDLGERTDIDFLDDFDTYLVGLDLLEQRTGLGFTSLAAAAPGEKRRTAPPVLVTDPLQIRW</sequence>
<dbReference type="SMART" id="SM00892">
    <property type="entry name" value="Endonuclease_NS"/>
    <property type="match status" value="1"/>
</dbReference>